<reference key="2">
    <citation type="submission" date="2011-05" db="EMBL/GenBank/DDBJ databases">
        <title>Complete genome sequence of the aerobic marine methanotroph Methylomonas methanica MC09.</title>
        <authorList>
            <person name="Boden R."/>
            <person name="Cunliffe M."/>
            <person name="Scanlan J."/>
            <person name="Moussard H."/>
            <person name="Kits K.D."/>
            <person name="Klotz M."/>
            <person name="Jetten M."/>
            <person name="Vuilleumier S."/>
            <person name="Han J."/>
            <person name="Peters L."/>
            <person name="Mikhailova N."/>
            <person name="Teshima H."/>
            <person name="Tapia R."/>
            <person name="Kyrpides N."/>
            <person name="Ivanova N."/>
            <person name="Pagani I."/>
            <person name="Cheng J.-F."/>
            <person name="Goodwin L."/>
            <person name="Han C."/>
            <person name="Hauser L."/>
            <person name="Land M."/>
            <person name="Lapidus A."/>
            <person name="Lucas S."/>
            <person name="Pitluck S."/>
            <person name="Woyke T."/>
            <person name="Stein L.Y."/>
            <person name="Murrell C."/>
        </authorList>
    </citation>
    <scope>NUCLEOTIDE SEQUENCE</scope>
    <source>
        <strain>MC09</strain>
    </source>
</reference>
<dbReference type="Proteomes" id="UP000008888">
    <property type="component" value="Chromosome"/>
</dbReference>
<protein>
    <submittedName>
        <fullName evidence="2">Helix-turn-helix domain protein</fullName>
    </submittedName>
</protein>
<dbReference type="PROSITE" id="PS50943">
    <property type="entry name" value="HTH_CROC1"/>
    <property type="match status" value="1"/>
</dbReference>
<dbReference type="InterPro" id="IPR001387">
    <property type="entry name" value="Cro/C1-type_HTH"/>
</dbReference>
<keyword evidence="3" id="KW-1185">Reference proteome</keyword>
<evidence type="ECO:0000313" key="2">
    <source>
        <dbReference type="EMBL" id="AEG02705.1"/>
    </source>
</evidence>
<dbReference type="Pfam" id="PF01381">
    <property type="entry name" value="HTH_3"/>
    <property type="match status" value="1"/>
</dbReference>
<dbReference type="CDD" id="cd00093">
    <property type="entry name" value="HTH_XRE"/>
    <property type="match status" value="1"/>
</dbReference>
<dbReference type="AlphaFoldDB" id="G0A3T3"/>
<organism evidence="2 3">
    <name type="scientific">Methylomonas methanica (strain DSM 25384 / MC09)</name>
    <dbReference type="NCBI Taxonomy" id="857087"/>
    <lineage>
        <taxon>Bacteria</taxon>
        <taxon>Pseudomonadati</taxon>
        <taxon>Pseudomonadota</taxon>
        <taxon>Gammaproteobacteria</taxon>
        <taxon>Methylococcales</taxon>
        <taxon>Methylococcaceae</taxon>
        <taxon>Methylomonas</taxon>
    </lineage>
</organism>
<evidence type="ECO:0000259" key="1">
    <source>
        <dbReference type="PROSITE" id="PS50943"/>
    </source>
</evidence>
<proteinExistence type="predicted"/>
<dbReference type="SUPFAM" id="SSF47413">
    <property type="entry name" value="lambda repressor-like DNA-binding domains"/>
    <property type="match status" value="1"/>
</dbReference>
<dbReference type="SMART" id="SM00530">
    <property type="entry name" value="HTH_XRE"/>
    <property type="match status" value="1"/>
</dbReference>
<reference evidence="2 3" key="1">
    <citation type="journal article" date="2011" name="J. Bacteriol.">
        <title>Complete Genome Sequence of the Aerobic Marine Methanotroph Methylomonas methanica MC09.</title>
        <authorList>
            <person name="Boden R."/>
            <person name="Cunliffe M."/>
            <person name="Scanlan J."/>
            <person name="Moussard H."/>
            <person name="Kits K.D."/>
            <person name="Klotz M.G."/>
            <person name="Jetten M.S."/>
            <person name="Vuilleumier S."/>
            <person name="Han J."/>
            <person name="Peters L."/>
            <person name="Mikhailova N."/>
            <person name="Teshima H."/>
            <person name="Tapia R."/>
            <person name="Kyrpides N."/>
            <person name="Ivanova N."/>
            <person name="Pagani I."/>
            <person name="Cheng J.F."/>
            <person name="Goodwin L."/>
            <person name="Han C."/>
            <person name="Hauser L."/>
            <person name="Land M.L."/>
            <person name="Lapidus A."/>
            <person name="Lucas S."/>
            <person name="Pitluck S."/>
            <person name="Woyke T."/>
            <person name="Stein L."/>
            <person name="Murrell J.C."/>
        </authorList>
    </citation>
    <scope>NUCLEOTIDE SEQUENCE [LARGE SCALE GENOMIC DNA]</scope>
    <source>
        <strain evidence="2 3">MC09</strain>
    </source>
</reference>
<dbReference type="EMBL" id="CP002738">
    <property type="protein sequence ID" value="AEG02705.1"/>
    <property type="molecule type" value="Genomic_DNA"/>
</dbReference>
<reference evidence="3" key="3">
    <citation type="submission" date="2011-05" db="EMBL/GenBank/DDBJ databases">
        <title>Complete sequence of Methylomonas methanica MC09.</title>
        <authorList>
            <consortium name="US DOE Joint Genome Institute"/>
            <person name="Lucas S."/>
            <person name="Han J."/>
            <person name="Lapidus A."/>
            <person name="Cheng J.-F."/>
            <person name="Goodwin L."/>
            <person name="Pitluck S."/>
            <person name="Peters L."/>
            <person name="Mikhailova N."/>
            <person name="Teshima H."/>
            <person name="Han C."/>
            <person name="Tapia R."/>
            <person name="Land M."/>
            <person name="Hauser L."/>
            <person name="Kyrpides N."/>
            <person name="Ivanova N."/>
            <person name="Pagani I."/>
            <person name="Stein L."/>
            <person name="Woyke T."/>
        </authorList>
    </citation>
    <scope>NUCLEOTIDE SEQUENCE [LARGE SCALE GENOMIC DNA]</scope>
    <source>
        <strain evidence="3">MC09</strain>
    </source>
</reference>
<dbReference type="KEGG" id="mmt:Metme_4357"/>
<dbReference type="GO" id="GO:0003677">
    <property type="term" value="F:DNA binding"/>
    <property type="evidence" value="ECO:0007669"/>
    <property type="project" value="InterPro"/>
</dbReference>
<dbReference type="Gene3D" id="1.10.260.40">
    <property type="entry name" value="lambda repressor-like DNA-binding domains"/>
    <property type="match status" value="1"/>
</dbReference>
<name>G0A3T3_METMM</name>
<dbReference type="OrthoDB" id="5573367at2"/>
<evidence type="ECO:0000313" key="3">
    <source>
        <dbReference type="Proteomes" id="UP000008888"/>
    </source>
</evidence>
<dbReference type="RefSeq" id="WP_013820918.1">
    <property type="nucleotide sequence ID" value="NC_015572.1"/>
</dbReference>
<accession>G0A3T3</accession>
<dbReference type="InterPro" id="IPR010982">
    <property type="entry name" value="Lambda_DNA-bd_dom_sf"/>
</dbReference>
<feature type="domain" description="HTH cro/C1-type" evidence="1">
    <location>
        <begin position="17"/>
        <end position="73"/>
    </location>
</feature>
<dbReference type="eggNOG" id="COG1396">
    <property type="taxonomic scope" value="Bacteria"/>
</dbReference>
<dbReference type="STRING" id="857087.Metme_4357"/>
<gene>
    <name evidence="2" type="ordered locus">Metme_4357</name>
</gene>
<dbReference type="HOGENOM" id="CLU_1319887_0_0_6"/>
<sequence>MDNKQEIALLKTIAARIKEARELTKYSIHEAAEIMGISQGELRQIENGIDVDAIPLYAIQQASKAYDVSVDFLFGCHSDWEIAPEVRRERDFLSHIQAKLTKDQARIAAKLIQQQAQINTLTNAVQSLAPAIQTISDALDSFQQANPEWIDLAKSSPVLSSVSKAKLAAQKAVLAMVRQKLLPVEMLSAYASSKAA</sequence>